<feature type="region of interest" description="Disordered" evidence="2">
    <location>
        <begin position="233"/>
        <end position="275"/>
    </location>
</feature>
<dbReference type="InterPro" id="IPR039258">
    <property type="entry name" value="ZNF511"/>
</dbReference>
<gene>
    <name evidence="5" type="primary">LOC120260455</name>
</gene>
<name>A0AB40BAV8_DIOCR</name>
<feature type="compositionally biased region" description="Low complexity" evidence="2">
    <location>
        <begin position="233"/>
        <end position="243"/>
    </location>
</feature>
<accession>A0AB40BAV8</accession>
<organism evidence="4 5">
    <name type="scientific">Dioscorea cayennensis subsp. rotundata</name>
    <name type="common">White Guinea yam</name>
    <name type="synonym">Dioscorea rotundata</name>
    <dbReference type="NCBI Taxonomy" id="55577"/>
    <lineage>
        <taxon>Eukaryota</taxon>
        <taxon>Viridiplantae</taxon>
        <taxon>Streptophyta</taxon>
        <taxon>Embryophyta</taxon>
        <taxon>Tracheophyta</taxon>
        <taxon>Spermatophyta</taxon>
        <taxon>Magnoliopsida</taxon>
        <taxon>Liliopsida</taxon>
        <taxon>Dioscoreales</taxon>
        <taxon>Dioscoreaceae</taxon>
        <taxon>Dioscorea</taxon>
    </lineage>
</organism>
<evidence type="ECO:0000313" key="4">
    <source>
        <dbReference type="Proteomes" id="UP001515500"/>
    </source>
</evidence>
<keyword evidence="1" id="KW-0175">Coiled coil</keyword>
<dbReference type="InterPro" id="IPR013087">
    <property type="entry name" value="Znf_C2H2_type"/>
</dbReference>
<evidence type="ECO:0000313" key="5">
    <source>
        <dbReference type="RefSeq" id="XP_039123869.1"/>
    </source>
</evidence>
<feature type="compositionally biased region" description="Polar residues" evidence="2">
    <location>
        <begin position="260"/>
        <end position="275"/>
    </location>
</feature>
<dbReference type="AlphaFoldDB" id="A0AB40BAV8"/>
<dbReference type="PANTHER" id="PTHR21354:SF0">
    <property type="entry name" value="ZINC FINGER PROTEIN 511"/>
    <property type="match status" value="1"/>
</dbReference>
<feature type="domain" description="C2H2-type" evidence="3">
    <location>
        <begin position="97"/>
        <end position="118"/>
    </location>
</feature>
<dbReference type="RefSeq" id="XP_039123869.1">
    <property type="nucleotide sequence ID" value="XM_039267935.1"/>
</dbReference>
<evidence type="ECO:0000256" key="2">
    <source>
        <dbReference type="SAM" id="MobiDB-lite"/>
    </source>
</evidence>
<proteinExistence type="predicted"/>
<reference evidence="5" key="1">
    <citation type="submission" date="2025-08" db="UniProtKB">
        <authorList>
            <consortium name="RefSeq"/>
        </authorList>
    </citation>
    <scope>IDENTIFICATION</scope>
</reference>
<dbReference type="SMART" id="SM00355">
    <property type="entry name" value="ZnF_C2H2"/>
    <property type="match status" value="3"/>
</dbReference>
<protein>
    <submittedName>
        <fullName evidence="5">Zinc finger protein 511</fullName>
    </submittedName>
</protein>
<dbReference type="PANTHER" id="PTHR21354">
    <property type="entry name" value="ZINC FINGER PROTEIN 511"/>
    <property type="match status" value="1"/>
</dbReference>
<evidence type="ECO:0000259" key="3">
    <source>
        <dbReference type="PROSITE" id="PS00028"/>
    </source>
</evidence>
<keyword evidence="4" id="KW-1185">Reference proteome</keyword>
<sequence length="275" mass="31835">MEMNEVGENLWLGFPFWRAARRRFGLGDSFFASGNIERELLAKQVALDLTEDERYQIHQMEDACNNNVFCPIVGCATKLKCLEDFEDHYYARHTASCSVCSRVYPTSLLLSIHISEAHDSFFQAKVARGFPMYECLVEGCGMKLKSYKSRQQHLVDKHKFPASFEFFKKAHPSKRHRLKHQHKQAGQRREEMKERVMDVEQQALMQTHQDGEIKDTEMVDEEKMNDLVSAVSKLSTSDSSPTSIRFGHRHSRGITFLPRSVQQNTNRPSQSTKKR</sequence>
<feature type="coiled-coil region" evidence="1">
    <location>
        <begin position="175"/>
        <end position="202"/>
    </location>
</feature>
<dbReference type="Proteomes" id="UP001515500">
    <property type="component" value="Chromosome 5"/>
</dbReference>
<dbReference type="PROSITE" id="PS00028">
    <property type="entry name" value="ZINC_FINGER_C2H2_1"/>
    <property type="match status" value="1"/>
</dbReference>
<dbReference type="GeneID" id="120260455"/>
<evidence type="ECO:0000256" key="1">
    <source>
        <dbReference type="SAM" id="Coils"/>
    </source>
</evidence>